<organism evidence="1 2">
    <name type="scientific">Trichoderma harzianum</name>
    <name type="common">Hypocrea lixii</name>
    <dbReference type="NCBI Taxonomy" id="5544"/>
    <lineage>
        <taxon>Eukaryota</taxon>
        <taxon>Fungi</taxon>
        <taxon>Dikarya</taxon>
        <taxon>Ascomycota</taxon>
        <taxon>Pezizomycotina</taxon>
        <taxon>Sordariomycetes</taxon>
        <taxon>Hypocreomycetidae</taxon>
        <taxon>Hypocreales</taxon>
        <taxon>Hypocreaceae</taxon>
        <taxon>Trichoderma</taxon>
    </lineage>
</organism>
<protein>
    <submittedName>
        <fullName evidence="1">Uncharacterized protein</fullName>
    </submittedName>
</protein>
<proteinExistence type="predicted"/>
<sequence>MAELVQVEYIGWEDDFRYAEEKSRITQHIREIAHDKNFTYACVQDMIMRYRYRSQGSFMDVHFKCEEWVAAGLERYVLIRLWFNEDGDLCKDPEVYQEVDRSK</sequence>
<evidence type="ECO:0000313" key="2">
    <source>
        <dbReference type="Proteomes" id="UP000034112"/>
    </source>
</evidence>
<accession>A0A0F9XHR6</accession>
<dbReference type="OMA" id="IGWEDDF"/>
<evidence type="ECO:0000313" key="1">
    <source>
        <dbReference type="EMBL" id="KKP00048.1"/>
    </source>
</evidence>
<dbReference type="AlphaFoldDB" id="A0A0F9XHR6"/>
<dbReference type="Proteomes" id="UP000034112">
    <property type="component" value="Unassembled WGS sequence"/>
</dbReference>
<reference evidence="2" key="1">
    <citation type="journal article" date="2015" name="Genome Announc.">
        <title>Draft whole-genome sequence of the biocontrol agent Trichoderma harzianum T6776.</title>
        <authorList>
            <person name="Baroncelli R."/>
            <person name="Piaggeschi G."/>
            <person name="Fiorini L."/>
            <person name="Bertolini E."/>
            <person name="Zapparata A."/>
            <person name="Pe M.E."/>
            <person name="Sarrocco S."/>
            <person name="Vannacci G."/>
        </authorList>
    </citation>
    <scope>NUCLEOTIDE SEQUENCE [LARGE SCALE GENOMIC DNA]</scope>
    <source>
        <strain evidence="2">T6776</strain>
    </source>
</reference>
<dbReference type="EMBL" id="JOKZ01000280">
    <property type="protein sequence ID" value="KKP00048.1"/>
    <property type="molecule type" value="Genomic_DNA"/>
</dbReference>
<gene>
    <name evidence="1" type="ORF">THAR02_07861</name>
</gene>
<name>A0A0F9XHR6_TRIHA</name>
<dbReference type="OrthoDB" id="5345334at2759"/>
<comment type="caution">
    <text evidence="1">The sequence shown here is derived from an EMBL/GenBank/DDBJ whole genome shotgun (WGS) entry which is preliminary data.</text>
</comment>